<dbReference type="InterPro" id="IPR029045">
    <property type="entry name" value="ClpP/crotonase-like_dom_sf"/>
</dbReference>
<sequence length="253" mass="28841">MKRLEFAKEGNIGIIKFPSFSFVSNLLEIRDEFLELCLKIEMSEEIKVIIITAFERDEMEDTKSLKEELSLFSHLPLERFRFSEGFSLIDRPCICAIPNKVKGVGLEIVLACDIRVAAEGAVFSFSHLKEGLIPWDGMTQRLPRLVGMGRAFELLLTAKSIDASEARRIGLINRIVPKDSLMDETKKLAQEMASKAPISLRFIREAIYKGLDLPLEHALRMEGDLYLLLFTTEDRSEGIKAFREKRKPIFKGE</sequence>
<dbReference type="InterPro" id="IPR014748">
    <property type="entry name" value="Enoyl-CoA_hydra_C"/>
</dbReference>
<dbReference type="EMBL" id="DSOL01000169">
    <property type="protein sequence ID" value="HEN28196.1"/>
    <property type="molecule type" value="Genomic_DNA"/>
</dbReference>
<dbReference type="GO" id="GO:0006635">
    <property type="term" value="P:fatty acid beta-oxidation"/>
    <property type="evidence" value="ECO:0007669"/>
    <property type="project" value="TreeGrafter"/>
</dbReference>
<comment type="similarity">
    <text evidence="1">Belongs to the enoyl-CoA hydratase/isomerase family.</text>
</comment>
<keyword evidence="2" id="KW-0456">Lyase</keyword>
<dbReference type="AlphaFoldDB" id="A0A7C2P3P2"/>
<dbReference type="PANTHER" id="PTHR11941:SF54">
    <property type="entry name" value="ENOYL-COA HYDRATASE, MITOCHONDRIAL"/>
    <property type="match status" value="1"/>
</dbReference>
<dbReference type="PANTHER" id="PTHR11941">
    <property type="entry name" value="ENOYL-COA HYDRATASE-RELATED"/>
    <property type="match status" value="1"/>
</dbReference>
<comment type="caution">
    <text evidence="3">The sequence shown here is derived from an EMBL/GenBank/DDBJ whole genome shotgun (WGS) entry which is preliminary data.</text>
</comment>
<organism evidence="3">
    <name type="scientific">candidate division WOR-3 bacterium</name>
    <dbReference type="NCBI Taxonomy" id="2052148"/>
    <lineage>
        <taxon>Bacteria</taxon>
        <taxon>Bacteria division WOR-3</taxon>
    </lineage>
</organism>
<dbReference type="GO" id="GO:0016836">
    <property type="term" value="F:hydro-lyase activity"/>
    <property type="evidence" value="ECO:0007669"/>
    <property type="project" value="UniProtKB-ARBA"/>
</dbReference>
<dbReference type="Gene3D" id="1.10.12.10">
    <property type="entry name" value="Lyase 2-enoyl-coa Hydratase, Chain A, domain 2"/>
    <property type="match status" value="1"/>
</dbReference>
<accession>A0A7C2P3P2</accession>
<dbReference type="SUPFAM" id="SSF52096">
    <property type="entry name" value="ClpP/crotonase"/>
    <property type="match status" value="1"/>
</dbReference>
<reference evidence="3" key="1">
    <citation type="journal article" date="2020" name="mSystems">
        <title>Genome- and Community-Level Interaction Insights into Carbon Utilization and Element Cycling Functions of Hydrothermarchaeota in Hydrothermal Sediment.</title>
        <authorList>
            <person name="Zhou Z."/>
            <person name="Liu Y."/>
            <person name="Xu W."/>
            <person name="Pan J."/>
            <person name="Luo Z.H."/>
            <person name="Li M."/>
        </authorList>
    </citation>
    <scope>NUCLEOTIDE SEQUENCE [LARGE SCALE GENOMIC DNA]</scope>
    <source>
        <strain evidence="3">SpSt-34</strain>
    </source>
</reference>
<dbReference type="InterPro" id="IPR001753">
    <property type="entry name" value="Enoyl-CoA_hydra/iso"/>
</dbReference>
<evidence type="ECO:0008006" key="4">
    <source>
        <dbReference type="Google" id="ProtNLM"/>
    </source>
</evidence>
<proteinExistence type="inferred from homology"/>
<protein>
    <recommendedName>
        <fullName evidence="4">Enoyl-CoA hydratase/isomerase family protein</fullName>
    </recommendedName>
</protein>
<dbReference type="Gene3D" id="3.90.226.10">
    <property type="entry name" value="2-enoyl-CoA Hydratase, Chain A, domain 1"/>
    <property type="match status" value="1"/>
</dbReference>
<evidence type="ECO:0000256" key="2">
    <source>
        <dbReference type="ARBA" id="ARBA00023239"/>
    </source>
</evidence>
<evidence type="ECO:0000313" key="3">
    <source>
        <dbReference type="EMBL" id="HEN28196.1"/>
    </source>
</evidence>
<dbReference type="Pfam" id="PF00378">
    <property type="entry name" value="ECH_1"/>
    <property type="match status" value="1"/>
</dbReference>
<evidence type="ECO:0000256" key="1">
    <source>
        <dbReference type="ARBA" id="ARBA00005254"/>
    </source>
</evidence>
<gene>
    <name evidence="3" type="ORF">ENQ77_06030</name>
</gene>
<name>A0A7C2P3P2_UNCW3</name>
<dbReference type="CDD" id="cd06558">
    <property type="entry name" value="crotonase-like"/>
    <property type="match status" value="1"/>
</dbReference>
<dbReference type="FunFam" id="1.10.12.10:FF:000001">
    <property type="entry name" value="Probable enoyl-CoA hydratase, mitochondrial"/>
    <property type="match status" value="1"/>
</dbReference>